<evidence type="ECO:0000313" key="2">
    <source>
        <dbReference type="Proteomes" id="UP000655420"/>
    </source>
</evidence>
<keyword evidence="2" id="KW-1185">Reference proteome</keyword>
<accession>A0A8J7SFJ3</accession>
<evidence type="ECO:0000313" key="1">
    <source>
        <dbReference type="EMBL" id="MBK0401312.1"/>
    </source>
</evidence>
<dbReference type="EMBL" id="JAEHHL010000019">
    <property type="protein sequence ID" value="MBK0401312.1"/>
    <property type="molecule type" value="Genomic_DNA"/>
</dbReference>
<comment type="caution">
    <text evidence="1">The sequence shown here is derived from an EMBL/GenBank/DDBJ whole genome shotgun (WGS) entry which is preliminary data.</text>
</comment>
<dbReference type="AlphaFoldDB" id="A0A8J7SFJ3"/>
<protein>
    <submittedName>
        <fullName evidence="1">Uncharacterized protein</fullName>
    </submittedName>
</protein>
<proteinExistence type="predicted"/>
<dbReference type="RefSeq" id="WP_200613751.1">
    <property type="nucleotide sequence ID" value="NZ_JAEHHL010000019.1"/>
</dbReference>
<dbReference type="Proteomes" id="UP000655420">
    <property type="component" value="Unassembled WGS sequence"/>
</dbReference>
<sequence length="53" mass="5452">MTPRAQKRLALAGMALVIAVFIGANLHLVTAAVQSQPGCVLVEGAAMPARYAC</sequence>
<name>A0A8J7SFJ3_9RHOB</name>
<organism evidence="1 2">
    <name type="scientific">Thermohalobaculum xanthum</name>
    <dbReference type="NCBI Taxonomy" id="2753746"/>
    <lineage>
        <taxon>Bacteria</taxon>
        <taxon>Pseudomonadati</taxon>
        <taxon>Pseudomonadota</taxon>
        <taxon>Alphaproteobacteria</taxon>
        <taxon>Rhodobacterales</taxon>
        <taxon>Paracoccaceae</taxon>
        <taxon>Thermohalobaculum</taxon>
    </lineage>
</organism>
<reference evidence="1" key="1">
    <citation type="submission" date="2020-12" db="EMBL/GenBank/DDBJ databases">
        <title>Bacterial taxonomy.</title>
        <authorList>
            <person name="Pan X."/>
        </authorList>
    </citation>
    <scope>NUCLEOTIDE SEQUENCE</scope>
    <source>
        <strain evidence="1">M0105</strain>
    </source>
</reference>
<gene>
    <name evidence="1" type="ORF">H0I76_19105</name>
</gene>